<dbReference type="Proteomes" id="UP001159405">
    <property type="component" value="Unassembled WGS sequence"/>
</dbReference>
<gene>
    <name evidence="2" type="ORF">PLOB_00019376</name>
</gene>
<reference evidence="2 3" key="1">
    <citation type="submission" date="2022-05" db="EMBL/GenBank/DDBJ databases">
        <authorList>
            <consortium name="Genoscope - CEA"/>
            <person name="William W."/>
        </authorList>
    </citation>
    <scope>NUCLEOTIDE SEQUENCE [LARGE SCALE GENOMIC DNA]</scope>
</reference>
<evidence type="ECO:0000313" key="2">
    <source>
        <dbReference type="EMBL" id="CAH3177564.1"/>
    </source>
</evidence>
<sequence length="385" mass="44241">MRVATKPFTTSFSLPSTQPEMRCEIRHLPHQDTVFLDPLYQKSPFTEDNDHEASGNQRIEEDELSISPSDEDINEFLEVSNPKEAEVTAKTTEPKEGVELLKSLEAAFTDDELVGTKINQRLANIVSKWWGITLPNDKLKALLPKHAKPENCLDITKVRVNPEIWDQRNNFRRKADLRVSNVQQALQKAPFEILKVCDKLVDPPSSTDNESRLNRPFKLYFIRFAPRQMNRAVALTCFLGPSKQSRLTNDYPTTTVTGSVAGVTATSCEIPPWNSWKSMEFHGISMEFHEVVMEFHGMPWSSLKYRCSSMECHILFRGGSSVDVFGWNSSKQMKDFCPAQYYVQLFFLTKPKREKLSLILLDQLEKLEKLQHVQRRQLKTKKVVS</sequence>
<organism evidence="2 3">
    <name type="scientific">Porites lobata</name>
    <dbReference type="NCBI Taxonomy" id="104759"/>
    <lineage>
        <taxon>Eukaryota</taxon>
        <taxon>Metazoa</taxon>
        <taxon>Cnidaria</taxon>
        <taxon>Anthozoa</taxon>
        <taxon>Hexacorallia</taxon>
        <taxon>Scleractinia</taxon>
        <taxon>Fungiina</taxon>
        <taxon>Poritidae</taxon>
        <taxon>Porites</taxon>
    </lineage>
</organism>
<protein>
    <submittedName>
        <fullName evidence="2">Uncharacterized protein</fullName>
    </submittedName>
</protein>
<comment type="caution">
    <text evidence="2">The sequence shown here is derived from an EMBL/GenBank/DDBJ whole genome shotgun (WGS) entry which is preliminary data.</text>
</comment>
<feature type="region of interest" description="Disordered" evidence="1">
    <location>
        <begin position="42"/>
        <end position="67"/>
    </location>
</feature>
<name>A0ABN8RI13_9CNID</name>
<accession>A0ABN8RI13</accession>
<dbReference type="EMBL" id="CALNXK010000227">
    <property type="protein sequence ID" value="CAH3177564.1"/>
    <property type="molecule type" value="Genomic_DNA"/>
</dbReference>
<evidence type="ECO:0000256" key="1">
    <source>
        <dbReference type="SAM" id="MobiDB-lite"/>
    </source>
</evidence>
<keyword evidence="3" id="KW-1185">Reference proteome</keyword>
<dbReference type="PANTHER" id="PTHR34239:SF2">
    <property type="entry name" value="TRANSPOSABLE ELEMENT P TRANSPOSASE_THAP9 CONSERVED DOMAIN-CONTAINING PROTEIN"/>
    <property type="match status" value="1"/>
</dbReference>
<evidence type="ECO:0000313" key="3">
    <source>
        <dbReference type="Proteomes" id="UP001159405"/>
    </source>
</evidence>
<dbReference type="PANTHER" id="PTHR34239">
    <property type="entry name" value="APPLE DOMAIN-CONTAINING PROTEIN"/>
    <property type="match status" value="1"/>
</dbReference>
<proteinExistence type="predicted"/>